<dbReference type="Proteomes" id="UP000325081">
    <property type="component" value="Unassembled WGS sequence"/>
</dbReference>
<proteinExistence type="predicted"/>
<name>A0A5A7PWT4_STRAF</name>
<gene>
    <name evidence="2" type="ORF">STAS_13694</name>
</gene>
<comment type="caution">
    <text evidence="2">The sequence shown here is derived from an EMBL/GenBank/DDBJ whole genome shotgun (WGS) entry which is preliminary data.</text>
</comment>
<reference evidence="3" key="1">
    <citation type="journal article" date="2019" name="Curr. Biol.">
        <title>Genome Sequence of Striga asiatica Provides Insight into the Evolution of Plant Parasitism.</title>
        <authorList>
            <person name="Yoshida S."/>
            <person name="Kim S."/>
            <person name="Wafula E.K."/>
            <person name="Tanskanen J."/>
            <person name="Kim Y.M."/>
            <person name="Honaas L."/>
            <person name="Yang Z."/>
            <person name="Spallek T."/>
            <person name="Conn C.E."/>
            <person name="Ichihashi Y."/>
            <person name="Cheong K."/>
            <person name="Cui S."/>
            <person name="Der J.P."/>
            <person name="Gundlach H."/>
            <person name="Jiao Y."/>
            <person name="Hori C."/>
            <person name="Ishida J.K."/>
            <person name="Kasahara H."/>
            <person name="Kiba T."/>
            <person name="Kim M.S."/>
            <person name="Koo N."/>
            <person name="Laohavisit A."/>
            <person name="Lee Y.H."/>
            <person name="Lumba S."/>
            <person name="McCourt P."/>
            <person name="Mortimer J.C."/>
            <person name="Mutuku J.M."/>
            <person name="Nomura T."/>
            <person name="Sasaki-Sekimoto Y."/>
            <person name="Seto Y."/>
            <person name="Wang Y."/>
            <person name="Wakatake T."/>
            <person name="Sakakibara H."/>
            <person name="Demura T."/>
            <person name="Yamaguchi S."/>
            <person name="Yoneyama K."/>
            <person name="Manabe R.I."/>
            <person name="Nelson D.C."/>
            <person name="Schulman A.H."/>
            <person name="Timko M.P."/>
            <person name="dePamphilis C.W."/>
            <person name="Choi D."/>
            <person name="Shirasu K."/>
        </authorList>
    </citation>
    <scope>NUCLEOTIDE SEQUENCE [LARGE SCALE GENOMIC DNA]</scope>
    <source>
        <strain evidence="3">cv. UVA1</strain>
    </source>
</reference>
<evidence type="ECO:0000313" key="3">
    <source>
        <dbReference type="Proteomes" id="UP000325081"/>
    </source>
</evidence>
<evidence type="ECO:0000256" key="1">
    <source>
        <dbReference type="SAM" id="SignalP"/>
    </source>
</evidence>
<dbReference type="AlphaFoldDB" id="A0A5A7PWT4"/>
<accession>A0A5A7PWT4</accession>
<keyword evidence="3" id="KW-1185">Reference proteome</keyword>
<protein>
    <submittedName>
        <fullName evidence="2">F-box and associated interaction domains-containing protein</fullName>
    </submittedName>
</protein>
<dbReference type="EMBL" id="BKCP01005317">
    <property type="protein sequence ID" value="GER37295.1"/>
    <property type="molecule type" value="Genomic_DNA"/>
</dbReference>
<keyword evidence="1" id="KW-0732">Signal</keyword>
<feature type="chain" id="PRO_5022947161" evidence="1">
    <location>
        <begin position="24"/>
        <end position="101"/>
    </location>
</feature>
<feature type="signal peptide" evidence="1">
    <location>
        <begin position="1"/>
        <end position="23"/>
    </location>
</feature>
<evidence type="ECO:0000313" key="2">
    <source>
        <dbReference type="EMBL" id="GER37295.1"/>
    </source>
</evidence>
<organism evidence="2 3">
    <name type="scientific">Striga asiatica</name>
    <name type="common">Asiatic witchweed</name>
    <name type="synonym">Buchnera asiatica</name>
    <dbReference type="NCBI Taxonomy" id="4170"/>
    <lineage>
        <taxon>Eukaryota</taxon>
        <taxon>Viridiplantae</taxon>
        <taxon>Streptophyta</taxon>
        <taxon>Embryophyta</taxon>
        <taxon>Tracheophyta</taxon>
        <taxon>Spermatophyta</taxon>
        <taxon>Magnoliopsida</taxon>
        <taxon>eudicotyledons</taxon>
        <taxon>Gunneridae</taxon>
        <taxon>Pentapetalae</taxon>
        <taxon>asterids</taxon>
        <taxon>lamiids</taxon>
        <taxon>Lamiales</taxon>
        <taxon>Orobanchaceae</taxon>
        <taxon>Buchnereae</taxon>
        <taxon>Striga</taxon>
    </lineage>
</organism>
<sequence>MALTNCQSLLAILVLLLPIATKGDDHIPPSLSPFFGLKFWSIYSMRIYVTRLNVEEGVVKRLWVTLLTLGATVMKDGGGPVLKMTMSETLNSYHASSQIVL</sequence>